<name>A0A1H1VY31_9GAMM</name>
<keyword evidence="3" id="KW-1185">Reference proteome</keyword>
<keyword evidence="1" id="KW-0472">Membrane</keyword>
<reference evidence="3" key="1">
    <citation type="submission" date="2016-10" db="EMBL/GenBank/DDBJ databases">
        <authorList>
            <person name="Varghese N."/>
            <person name="Submissions S."/>
        </authorList>
    </citation>
    <scope>NUCLEOTIDE SEQUENCE [LARGE SCALE GENOMIC DNA]</scope>
    <source>
        <strain evidence="3">NRRL B-51270</strain>
    </source>
</reference>
<dbReference type="STRING" id="487184.SAMN05216421_2427"/>
<gene>
    <name evidence="2" type="ORF">SAMN05216421_2427</name>
</gene>
<keyword evidence="1" id="KW-1133">Transmembrane helix</keyword>
<dbReference type="GO" id="GO:0043683">
    <property type="term" value="P:type IV pilus assembly"/>
    <property type="evidence" value="ECO:0007669"/>
    <property type="project" value="InterPro"/>
</dbReference>
<accession>A0A1H1VY31</accession>
<dbReference type="OrthoDB" id="5296662at2"/>
<dbReference type="Pfam" id="PF07963">
    <property type="entry name" value="N_methyl"/>
    <property type="match status" value="1"/>
</dbReference>
<dbReference type="InterPro" id="IPR012902">
    <property type="entry name" value="N_methyl_site"/>
</dbReference>
<sequence length="260" mass="28079">MIRADVRGASGFGLIELMIALALGVILILGVTQIFIGAKHSFVVQQSASTMQENARFLLNRMARELRMVNMFGCLDLNRLPASVAASVPSAFAQPIAYSDGTLTILTAVPHAQRFSVASTRSASDFGARWLLITNCRTAEDLRIGTEDVPVRPGDVLIPIRQLEYSVQEHSVRARLNGSGNRETLIDGVVALNVSFGLSATVDEAHVSGAYVSAIDPTDFPRVRSVRLELQLSDNPDDPDAGDVRAATYSLVATLRNRTN</sequence>
<dbReference type="AlphaFoldDB" id="A0A1H1VY31"/>
<evidence type="ECO:0000313" key="2">
    <source>
        <dbReference type="EMBL" id="SDS89754.1"/>
    </source>
</evidence>
<protein>
    <submittedName>
        <fullName evidence="2">Type IV pilus assembly protein PilW</fullName>
    </submittedName>
</protein>
<dbReference type="Pfam" id="PF16074">
    <property type="entry name" value="PilW"/>
    <property type="match status" value="1"/>
</dbReference>
<dbReference type="EMBL" id="LT629736">
    <property type="protein sequence ID" value="SDS89754.1"/>
    <property type="molecule type" value="Genomic_DNA"/>
</dbReference>
<feature type="transmembrane region" description="Helical" evidence="1">
    <location>
        <begin position="12"/>
        <end position="36"/>
    </location>
</feature>
<organism evidence="2 3">
    <name type="scientific">Halopseudomonas xinjiangensis</name>
    <dbReference type="NCBI Taxonomy" id="487184"/>
    <lineage>
        <taxon>Bacteria</taxon>
        <taxon>Pseudomonadati</taxon>
        <taxon>Pseudomonadota</taxon>
        <taxon>Gammaproteobacteria</taxon>
        <taxon>Pseudomonadales</taxon>
        <taxon>Pseudomonadaceae</taxon>
        <taxon>Halopseudomonas</taxon>
    </lineage>
</organism>
<dbReference type="RefSeq" id="WP_157718176.1">
    <property type="nucleotide sequence ID" value="NZ_LT629736.1"/>
</dbReference>
<proteinExistence type="predicted"/>
<dbReference type="Proteomes" id="UP000243207">
    <property type="component" value="Chromosome I"/>
</dbReference>
<keyword evidence="1" id="KW-0812">Transmembrane</keyword>
<evidence type="ECO:0000256" key="1">
    <source>
        <dbReference type="SAM" id="Phobius"/>
    </source>
</evidence>
<evidence type="ECO:0000313" key="3">
    <source>
        <dbReference type="Proteomes" id="UP000243207"/>
    </source>
</evidence>
<dbReference type="InterPro" id="IPR032092">
    <property type="entry name" value="PilW"/>
</dbReference>